<feature type="domain" description="CRISPR type III-associated protein" evidence="9">
    <location>
        <begin position="24"/>
        <end position="208"/>
    </location>
</feature>
<evidence type="ECO:0000256" key="7">
    <source>
        <dbReference type="ARBA" id="ARBA00023118"/>
    </source>
</evidence>
<dbReference type="EMBL" id="ADGH01000012">
    <property type="protein sequence ID" value="EHG24504.1"/>
    <property type="molecule type" value="Genomic_DNA"/>
</dbReference>
<evidence type="ECO:0000256" key="4">
    <source>
        <dbReference type="ARBA" id="ARBA00022759"/>
    </source>
</evidence>
<evidence type="ECO:0000256" key="1">
    <source>
        <dbReference type="ARBA" id="ARBA00006342"/>
    </source>
</evidence>
<evidence type="ECO:0000256" key="3">
    <source>
        <dbReference type="ARBA" id="ARBA00022722"/>
    </source>
</evidence>
<proteinExistence type="inferred from homology"/>
<accession>A0ABP2MPN2</accession>
<keyword evidence="5" id="KW-0378">Hydrolase</keyword>
<evidence type="ECO:0000256" key="6">
    <source>
        <dbReference type="ARBA" id="ARBA00022884"/>
    </source>
</evidence>
<comment type="caution">
    <text evidence="10">The sequence shown here is derived from an EMBL/GenBank/DDBJ whole genome shotgun (WGS) entry which is preliminary data.</text>
</comment>
<evidence type="ECO:0000313" key="10">
    <source>
        <dbReference type="EMBL" id="EHG24504.1"/>
    </source>
</evidence>
<dbReference type="Proteomes" id="UP000003175">
    <property type="component" value="Unassembled WGS sequence"/>
</dbReference>
<sequence>MEQQDTRQRALKGKLEIEAILCLKTGLHIGASSDFSPIGAVDSPFLRDPMTKRPIIPGSSLKGKIRTLLARSFSTNEYFLNKIDEDSTTIQRLFGSAAQGKAGGKAARLQFSDIRMRKESYQYFAEMELDTYIGEIKFENTISRISAAANPRQIERVPAGAEFDFRLVYNIEDEGELAEDMQLLANGIRLLQMDYLGGHGSRGYGRVSLHDFHVKHFTLSTENAMTQERLQGLADLLEKGGGSV</sequence>
<dbReference type="InterPro" id="IPR013412">
    <property type="entry name" value="CRISPR-assoc_RAMP_Csm3"/>
</dbReference>
<keyword evidence="7" id="KW-0051">Antiviral defense</keyword>
<gene>
    <name evidence="10" type="ORF">HMPREF9432_01354</name>
</gene>
<comment type="similarity">
    <text evidence="1">Belongs to the CRISPR-associated Csm3 family.</text>
</comment>
<evidence type="ECO:0000259" key="9">
    <source>
        <dbReference type="Pfam" id="PF03787"/>
    </source>
</evidence>
<keyword evidence="3" id="KW-0540">Nuclease</keyword>
<reference evidence="10 11" key="1">
    <citation type="submission" date="2011-08" db="EMBL/GenBank/DDBJ databases">
        <title>The Genome Sequence of Selenomonas noxia F0398.</title>
        <authorList>
            <consortium name="The Broad Institute Genome Sequencing Platform"/>
            <person name="Earl A."/>
            <person name="Ward D."/>
            <person name="Feldgarden M."/>
            <person name="Gevers D."/>
            <person name="Izard J."/>
            <person name="Ganesan A."/>
            <person name="Blanton J.M."/>
            <person name="Baranova O.V."/>
            <person name="Tanner A.C."/>
            <person name="Dewhirst F.E."/>
            <person name="Young S.K."/>
            <person name="Zeng Q."/>
            <person name="Gargeya S."/>
            <person name="Fitzgerald M."/>
            <person name="Haas B."/>
            <person name="Abouelleil A."/>
            <person name="Alvarado L."/>
            <person name="Arachchi H.M."/>
            <person name="Berlin A."/>
            <person name="Brown A."/>
            <person name="Chapman S.B."/>
            <person name="Chen Z."/>
            <person name="Dunbar C."/>
            <person name="Freedman E."/>
            <person name="Gearin G."/>
            <person name="Gellesch M."/>
            <person name="Goldberg J."/>
            <person name="Griggs A."/>
            <person name="Gujja S."/>
            <person name="Heiman D."/>
            <person name="Howarth C."/>
            <person name="Larson L."/>
            <person name="Lui A."/>
            <person name="MacDonald P.J.P."/>
            <person name="Montmayeur A."/>
            <person name="Murphy C."/>
            <person name="Neiman D."/>
            <person name="Pearson M."/>
            <person name="Priest M."/>
            <person name="Roberts A."/>
            <person name="Saif S."/>
            <person name="Shea T."/>
            <person name="Shenoy N."/>
            <person name="Sisk P."/>
            <person name="Stolte C."/>
            <person name="Sykes S."/>
            <person name="Wortman J."/>
            <person name="Nusbaum C."/>
            <person name="Birren B."/>
        </authorList>
    </citation>
    <scope>NUCLEOTIDE SEQUENCE [LARGE SCALE GENOMIC DNA]</scope>
    <source>
        <strain evidence="10 11">F0398</strain>
    </source>
</reference>
<dbReference type="Pfam" id="PF03787">
    <property type="entry name" value="RAMPs"/>
    <property type="match status" value="1"/>
</dbReference>
<dbReference type="NCBIfam" id="TIGR02582">
    <property type="entry name" value="cas7_TM1809"/>
    <property type="match status" value="1"/>
</dbReference>
<keyword evidence="6" id="KW-0694">RNA-binding</keyword>
<organism evidence="10 11">
    <name type="scientific">Selenomonas noxia F0398</name>
    <dbReference type="NCBI Taxonomy" id="702437"/>
    <lineage>
        <taxon>Bacteria</taxon>
        <taxon>Bacillati</taxon>
        <taxon>Bacillota</taxon>
        <taxon>Negativicutes</taxon>
        <taxon>Selenomonadales</taxon>
        <taxon>Selenomonadaceae</taxon>
        <taxon>Selenomonas</taxon>
    </lineage>
</organism>
<evidence type="ECO:0000256" key="8">
    <source>
        <dbReference type="ARBA" id="ARBA00033183"/>
    </source>
</evidence>
<dbReference type="PANTHER" id="PTHR35579">
    <property type="entry name" value="CRISPR SYSTEM CMS ENDORIBONUCLEASE CSM3"/>
    <property type="match status" value="1"/>
</dbReference>
<evidence type="ECO:0000313" key="11">
    <source>
        <dbReference type="Proteomes" id="UP000003175"/>
    </source>
</evidence>
<name>A0ABP2MPN2_9FIRM</name>
<dbReference type="PANTHER" id="PTHR35579:SF3">
    <property type="entry name" value="CRISPR SYSTEM CMS ENDORIBONUCLEASE CSM3"/>
    <property type="match status" value="1"/>
</dbReference>
<evidence type="ECO:0000256" key="2">
    <source>
        <dbReference type="ARBA" id="ARBA00022150"/>
    </source>
</evidence>
<keyword evidence="11" id="KW-1185">Reference proteome</keyword>
<protein>
    <recommendedName>
        <fullName evidence="2">CRISPR system Cms endoribonuclease Csm3</fullName>
    </recommendedName>
    <alternativeName>
        <fullName evidence="8">CRISPR type III A-associated RAMP protein Csm3</fullName>
    </alternativeName>
</protein>
<dbReference type="InterPro" id="IPR005537">
    <property type="entry name" value="RAMP_III_fam"/>
</dbReference>
<evidence type="ECO:0000256" key="5">
    <source>
        <dbReference type="ARBA" id="ARBA00022801"/>
    </source>
</evidence>
<dbReference type="InterPro" id="IPR052216">
    <property type="entry name" value="CRISPR_Csm3_endoribonuclease"/>
</dbReference>
<keyword evidence="4" id="KW-0255">Endonuclease</keyword>